<feature type="transmembrane region" description="Helical" evidence="7">
    <location>
        <begin position="419"/>
        <end position="435"/>
    </location>
</feature>
<dbReference type="Pfam" id="PF01554">
    <property type="entry name" value="MatE"/>
    <property type="match status" value="2"/>
</dbReference>
<dbReference type="EMBL" id="FOOY01000005">
    <property type="protein sequence ID" value="SFG18407.1"/>
    <property type="molecule type" value="Genomic_DNA"/>
</dbReference>
<keyword evidence="3" id="KW-1003">Cell membrane</keyword>
<dbReference type="InterPro" id="IPR052031">
    <property type="entry name" value="Membrane_Transporter-Flippase"/>
</dbReference>
<proteinExistence type="predicted"/>
<dbReference type="RefSeq" id="WP_093670553.1">
    <property type="nucleotide sequence ID" value="NZ_FOOY01000005.1"/>
</dbReference>
<evidence type="ECO:0000256" key="2">
    <source>
        <dbReference type="ARBA" id="ARBA00022448"/>
    </source>
</evidence>
<protein>
    <submittedName>
        <fullName evidence="8">Putative efflux protein, MATE family</fullName>
    </submittedName>
</protein>
<feature type="transmembrane region" description="Helical" evidence="7">
    <location>
        <begin position="193"/>
        <end position="215"/>
    </location>
</feature>
<evidence type="ECO:0000256" key="4">
    <source>
        <dbReference type="ARBA" id="ARBA00022692"/>
    </source>
</evidence>
<feature type="transmembrane region" description="Helical" evidence="7">
    <location>
        <begin position="133"/>
        <end position="150"/>
    </location>
</feature>
<feature type="transmembrane region" description="Helical" evidence="7">
    <location>
        <begin position="236"/>
        <end position="260"/>
    </location>
</feature>
<gene>
    <name evidence="8" type="ORF">SAMN02982927_00943</name>
</gene>
<organism evidence="8 9">
    <name type="scientific">Sporolactobacillus nakayamae</name>
    <dbReference type="NCBI Taxonomy" id="269670"/>
    <lineage>
        <taxon>Bacteria</taxon>
        <taxon>Bacillati</taxon>
        <taxon>Bacillota</taxon>
        <taxon>Bacilli</taxon>
        <taxon>Bacillales</taxon>
        <taxon>Sporolactobacillaceae</taxon>
        <taxon>Sporolactobacillus</taxon>
    </lineage>
</organism>
<dbReference type="GO" id="GO:0005886">
    <property type="term" value="C:plasma membrane"/>
    <property type="evidence" value="ECO:0007669"/>
    <property type="project" value="UniProtKB-SubCell"/>
</dbReference>
<dbReference type="CDD" id="cd13138">
    <property type="entry name" value="MATE_yoeA_like"/>
    <property type="match status" value="1"/>
</dbReference>
<evidence type="ECO:0000256" key="1">
    <source>
        <dbReference type="ARBA" id="ARBA00004651"/>
    </source>
</evidence>
<dbReference type="GO" id="GO:0015297">
    <property type="term" value="F:antiporter activity"/>
    <property type="evidence" value="ECO:0007669"/>
    <property type="project" value="InterPro"/>
</dbReference>
<keyword evidence="9" id="KW-1185">Reference proteome</keyword>
<reference evidence="9" key="1">
    <citation type="submission" date="2016-10" db="EMBL/GenBank/DDBJ databases">
        <authorList>
            <person name="Varghese N."/>
            <person name="Submissions S."/>
        </authorList>
    </citation>
    <scope>NUCLEOTIDE SEQUENCE [LARGE SCALE GENOMIC DNA]</scope>
    <source>
        <strain evidence="9">ATCC 700379</strain>
    </source>
</reference>
<name>A0A1I2PWM4_9BACL</name>
<keyword evidence="5 7" id="KW-1133">Transmembrane helix</keyword>
<dbReference type="NCBIfam" id="TIGR00797">
    <property type="entry name" value="matE"/>
    <property type="match status" value="1"/>
</dbReference>
<dbReference type="InterPro" id="IPR002528">
    <property type="entry name" value="MATE_fam"/>
</dbReference>
<accession>A0A1I2PWM4</accession>
<evidence type="ECO:0000256" key="5">
    <source>
        <dbReference type="ARBA" id="ARBA00022989"/>
    </source>
</evidence>
<dbReference type="PANTHER" id="PTHR43549">
    <property type="entry name" value="MULTIDRUG RESISTANCE PROTEIN YPNP-RELATED"/>
    <property type="match status" value="1"/>
</dbReference>
<dbReference type="AlphaFoldDB" id="A0A1I2PWM4"/>
<feature type="transmembrane region" description="Helical" evidence="7">
    <location>
        <begin position="91"/>
        <end position="113"/>
    </location>
</feature>
<evidence type="ECO:0000256" key="3">
    <source>
        <dbReference type="ARBA" id="ARBA00022475"/>
    </source>
</evidence>
<dbReference type="PIRSF" id="PIRSF006603">
    <property type="entry name" value="DinF"/>
    <property type="match status" value="1"/>
</dbReference>
<evidence type="ECO:0000313" key="8">
    <source>
        <dbReference type="EMBL" id="SFG18407.1"/>
    </source>
</evidence>
<evidence type="ECO:0000256" key="7">
    <source>
        <dbReference type="SAM" id="Phobius"/>
    </source>
</evidence>
<feature type="transmembrane region" description="Helical" evidence="7">
    <location>
        <begin position="317"/>
        <end position="336"/>
    </location>
</feature>
<dbReference type="Proteomes" id="UP000198752">
    <property type="component" value="Unassembled WGS sequence"/>
</dbReference>
<dbReference type="PANTHER" id="PTHR43549:SF3">
    <property type="entry name" value="MULTIDRUG RESISTANCE PROTEIN YPNP-RELATED"/>
    <property type="match status" value="1"/>
</dbReference>
<feature type="transmembrane region" description="Helical" evidence="7">
    <location>
        <begin position="42"/>
        <end position="71"/>
    </location>
</feature>
<dbReference type="OrthoDB" id="9776324at2"/>
<comment type="subcellular location">
    <subcellularLocation>
        <location evidence="1">Cell membrane</location>
        <topology evidence="1">Multi-pass membrane protein</topology>
    </subcellularLocation>
</comment>
<dbReference type="GO" id="GO:0042910">
    <property type="term" value="F:xenobiotic transmembrane transporter activity"/>
    <property type="evidence" value="ECO:0007669"/>
    <property type="project" value="InterPro"/>
</dbReference>
<evidence type="ECO:0000256" key="6">
    <source>
        <dbReference type="ARBA" id="ARBA00023136"/>
    </source>
</evidence>
<feature type="transmembrane region" description="Helical" evidence="7">
    <location>
        <begin position="280"/>
        <end position="297"/>
    </location>
</feature>
<feature type="transmembrane region" description="Helical" evidence="7">
    <location>
        <begin position="162"/>
        <end position="187"/>
    </location>
</feature>
<dbReference type="InterPro" id="IPR048279">
    <property type="entry name" value="MdtK-like"/>
</dbReference>
<evidence type="ECO:0000313" key="9">
    <source>
        <dbReference type="Proteomes" id="UP000198752"/>
    </source>
</evidence>
<feature type="transmembrane region" description="Helical" evidence="7">
    <location>
        <begin position="12"/>
        <end position="30"/>
    </location>
</feature>
<keyword evidence="4 7" id="KW-0812">Transmembrane</keyword>
<sequence length="465" mass="50249">MWDLTKGSPIKKIILFTIPLLIGNLFQQFYNVADTIVVGRTISIHALAAVGATDSLFALIIGFAQGMTAGLTILTARRYGAGDIQGVKCSFAVNIFISIAVSLILTCIGVLFARPLLELMQTPPDIINDAQKFIVACFWGTSVTVLYNLFNNTLRALGNSRAPLIFLALACVVNVVFDFIFILFFHMGVAGTGFASVAAQGLSAIWCLQFINKFVPELKLSRDHFLHIIREIKPHLHLGLPMGFQASIISIGAIIVQVMLNTLGSNAVAAYTTAGRIDFLATQVSLSFGITMATFAAQNLGAKHYARIRHGVQQTMVLSCALSIAMGALIIAYAVPLCHLFVGNQQPVVIHLAQTYFLYNSTMYALLSLLLIIRYTLQGLGYSVLPTLSGIVELLMRSFAVIFLIKLLGFTGASLANPLAWGGALLLLIGSYISVSRKLNALETSHETDDVPRPHGVVNNVKSSI</sequence>
<feature type="transmembrane region" description="Helical" evidence="7">
    <location>
        <begin position="356"/>
        <end position="373"/>
    </location>
</feature>
<dbReference type="STRING" id="269670.SAMN02982927_00943"/>
<keyword evidence="6 7" id="KW-0472">Membrane</keyword>
<keyword evidence="2" id="KW-0813">Transport</keyword>